<organism evidence="2">
    <name type="scientific">Pseudomonas aeruginosa</name>
    <dbReference type="NCBI Taxonomy" id="287"/>
    <lineage>
        <taxon>Bacteria</taxon>
        <taxon>Pseudomonadati</taxon>
        <taxon>Pseudomonadota</taxon>
        <taxon>Gammaproteobacteria</taxon>
        <taxon>Pseudomonadales</taxon>
        <taxon>Pseudomonadaceae</taxon>
        <taxon>Pseudomonas</taxon>
    </lineage>
</organism>
<sequence>MLTQGLAFEPDTVRAVDDAIQDGLGQCGVAEHAVPVLRGELAGDDQRAGLHALIDNIQQGIPHRGFYTTWPPREYTFPTVIEVTYFLSMCTQLKIPVQSHLRLENGQRVDPFSFCTLCWRQPLPGRKLCAHHSPHVPLQDEVGTQAAAARYKSGVRQRERFDKAVNRILTKEVTEFHEGLFTPVVLFPEQGIAAWLTERRPLLWQLLGERQQELSDGNAVSMLLDLLHSPDGLPPKAHQTYRLINQHLHEHPLLIWPMLIRAEGWHRCREDVRRQWGGKRSGAGRPVQPSATSPCTDQQPGVARGCADHKSQ</sequence>
<feature type="region of interest" description="Disordered" evidence="1">
    <location>
        <begin position="276"/>
        <end position="312"/>
    </location>
</feature>
<protein>
    <submittedName>
        <fullName evidence="2">Uncharacterized protein</fullName>
    </submittedName>
</protein>
<keyword evidence="2" id="KW-0614">Plasmid</keyword>
<evidence type="ECO:0000256" key="1">
    <source>
        <dbReference type="SAM" id="MobiDB-lite"/>
    </source>
</evidence>
<dbReference type="EMBL" id="MT732179">
    <property type="protein sequence ID" value="QOJ72538.1"/>
    <property type="molecule type" value="Genomic_DNA"/>
</dbReference>
<evidence type="ECO:0000313" key="2">
    <source>
        <dbReference type="EMBL" id="QOJ72538.1"/>
    </source>
</evidence>
<reference evidence="2" key="1">
    <citation type="journal article" date="2021" name="Antimicrob. Agents Chemother.">
        <title>Epidemic territorial spread of IncP-2-type VIM-2 carbapenemase-encoding megaplasmids in nosocomial Pseudomonas aeruginosa populations.</title>
        <authorList>
            <person name="Urbanowicz P."/>
            <person name="Bitar I."/>
            <person name="Izdebski R."/>
            <person name="Baraniak A."/>
            <person name="Literacka E."/>
            <person name="Hrabak J."/>
            <person name="Gniadkowski M."/>
        </authorList>
    </citation>
    <scope>NUCLEOTIDE SEQUENCE</scope>
    <source>
        <strain evidence="2">NMI804/03</strain>
    </source>
</reference>
<dbReference type="AlphaFoldDB" id="A0A7L9F186"/>
<feature type="compositionally biased region" description="Polar residues" evidence="1">
    <location>
        <begin position="289"/>
        <end position="299"/>
    </location>
</feature>
<geneLocation type="plasmid" evidence="2">
    <name>pPUV-1</name>
</geneLocation>
<name>A0A7L9F186_PSEAI</name>
<accession>A0A7L9F186</accession>
<proteinExistence type="predicted"/>